<name>A0A1C0TXE8_9GAMM</name>
<dbReference type="AlphaFoldDB" id="A0A1C0TXE8"/>
<evidence type="ECO:0000313" key="2">
    <source>
        <dbReference type="Proteomes" id="UP000093366"/>
    </source>
</evidence>
<sequence length="273" mass="31312">MPHFAFGKDVISVPIDRDIYRYAKQLINGKSLKNITPDIFDHPLCQRDIVDLILIQKALILGNSQLEFKFVLIDHEEQEDNLLKSGLLLVSVDTMWLSQVQPIAHSVHISSPIIRKGEYYAGIYTAPNNTQALAKKIGSDLSQVTVVSNENWAVDWQTLQQLNPKAMFNESEWIIMAKLVSHGWVDIMLVSFNNSPLFRYSGEDYVIEAIKGVKVALQDSRHFVVSKKHPRSQQTFRELELGIKQLRSSKFIEKSYRNCGFLTNLVDKWREIP</sequence>
<reference evidence="2" key="1">
    <citation type="submission" date="2016-07" db="EMBL/GenBank/DDBJ databases">
        <authorList>
            <person name="Florea S."/>
            <person name="Webb J.S."/>
            <person name="Jaromczyk J."/>
            <person name="Schardl C.L."/>
        </authorList>
    </citation>
    <scope>NUCLEOTIDE SEQUENCE [LARGE SCALE GENOMIC DNA]</scope>
    <source>
        <strain evidence="2">IPB1</strain>
    </source>
</reference>
<protein>
    <recommendedName>
        <fullName evidence="3">ABC transporter substrate-binding protein</fullName>
    </recommendedName>
</protein>
<dbReference type="EMBL" id="MAUJ01000001">
    <property type="protein sequence ID" value="OCQ23992.1"/>
    <property type="molecule type" value="Genomic_DNA"/>
</dbReference>
<evidence type="ECO:0008006" key="3">
    <source>
        <dbReference type="Google" id="ProtNLM"/>
    </source>
</evidence>
<gene>
    <name evidence="1" type="ORF">A7985_00450</name>
</gene>
<proteinExistence type="predicted"/>
<organism evidence="1 2">
    <name type="scientific">Pseudoalteromonas luteoviolacea</name>
    <dbReference type="NCBI Taxonomy" id="43657"/>
    <lineage>
        <taxon>Bacteria</taxon>
        <taxon>Pseudomonadati</taxon>
        <taxon>Pseudomonadota</taxon>
        <taxon>Gammaproteobacteria</taxon>
        <taxon>Alteromonadales</taxon>
        <taxon>Pseudoalteromonadaceae</taxon>
        <taxon>Pseudoalteromonas</taxon>
    </lineage>
</organism>
<accession>A0A1C0TXE8</accession>
<evidence type="ECO:0000313" key="1">
    <source>
        <dbReference type="EMBL" id="OCQ23992.1"/>
    </source>
</evidence>
<comment type="caution">
    <text evidence="1">The sequence shown here is derived from an EMBL/GenBank/DDBJ whole genome shotgun (WGS) entry which is preliminary data.</text>
</comment>
<dbReference type="Proteomes" id="UP000093366">
    <property type="component" value="Unassembled WGS sequence"/>
</dbReference>